<dbReference type="Pfam" id="PF13450">
    <property type="entry name" value="NAD_binding_8"/>
    <property type="match status" value="1"/>
</dbReference>
<evidence type="ECO:0000313" key="9">
    <source>
        <dbReference type="Proteomes" id="UP001374579"/>
    </source>
</evidence>
<dbReference type="EMBL" id="JBAMIC010004070">
    <property type="protein sequence ID" value="KAK7088650.1"/>
    <property type="molecule type" value="Genomic_DNA"/>
</dbReference>
<gene>
    <name evidence="8" type="ORF">V1264_022549</name>
</gene>
<dbReference type="InterPro" id="IPR036188">
    <property type="entry name" value="FAD/NAD-bd_sf"/>
</dbReference>
<name>A0AAN9AKK3_9CAEN</name>
<feature type="transmembrane region" description="Helical" evidence="7">
    <location>
        <begin position="20"/>
        <end position="38"/>
    </location>
</feature>
<protein>
    <recommendedName>
        <fullName evidence="10">All-trans-retinol 13,14-reductase</fullName>
    </recommendedName>
</protein>
<keyword evidence="9" id="KW-1185">Reference proteome</keyword>
<evidence type="ECO:0000256" key="7">
    <source>
        <dbReference type="SAM" id="Phobius"/>
    </source>
</evidence>
<keyword evidence="7" id="KW-1133">Transmembrane helix</keyword>
<keyword evidence="3" id="KW-0732">Signal</keyword>
<keyword evidence="7" id="KW-0472">Membrane</keyword>
<dbReference type="PANTHER" id="PTHR46091">
    <property type="entry name" value="BLR7054 PROTEIN"/>
    <property type="match status" value="1"/>
</dbReference>
<evidence type="ECO:0008006" key="10">
    <source>
        <dbReference type="Google" id="ProtNLM"/>
    </source>
</evidence>
<dbReference type="Gene3D" id="3.50.50.60">
    <property type="entry name" value="FAD/NAD(P)-binding domain"/>
    <property type="match status" value="2"/>
</dbReference>
<evidence type="ECO:0000256" key="5">
    <source>
        <dbReference type="ARBA" id="ARBA00022857"/>
    </source>
</evidence>
<dbReference type="AlphaFoldDB" id="A0AAN9AKK3"/>
<evidence type="ECO:0000313" key="8">
    <source>
        <dbReference type="EMBL" id="KAK7088650.1"/>
    </source>
</evidence>
<keyword evidence="7" id="KW-0812">Transmembrane</keyword>
<reference evidence="8 9" key="1">
    <citation type="submission" date="2024-02" db="EMBL/GenBank/DDBJ databases">
        <title>Chromosome-scale genome assembly of the rough periwinkle Littorina saxatilis.</title>
        <authorList>
            <person name="De Jode A."/>
            <person name="Faria R."/>
            <person name="Formenti G."/>
            <person name="Sims Y."/>
            <person name="Smith T.P."/>
            <person name="Tracey A."/>
            <person name="Wood J.M.D."/>
            <person name="Zagrodzka Z.B."/>
            <person name="Johannesson K."/>
            <person name="Butlin R.K."/>
            <person name="Leder E.H."/>
        </authorList>
    </citation>
    <scope>NUCLEOTIDE SEQUENCE [LARGE SCALE GENOMIC DNA]</scope>
    <source>
        <strain evidence="8">Snail1</strain>
        <tissue evidence="8">Muscle</tissue>
    </source>
</reference>
<evidence type="ECO:0000256" key="3">
    <source>
        <dbReference type="ARBA" id="ARBA00022729"/>
    </source>
</evidence>
<dbReference type="Proteomes" id="UP001374579">
    <property type="component" value="Unassembled WGS sequence"/>
</dbReference>
<evidence type="ECO:0000256" key="2">
    <source>
        <dbReference type="ARBA" id="ARBA00022630"/>
    </source>
</evidence>
<dbReference type="InterPro" id="IPR052206">
    <property type="entry name" value="Retinol_saturase"/>
</dbReference>
<accession>A0AAN9AKK3</accession>
<organism evidence="8 9">
    <name type="scientific">Littorina saxatilis</name>
    <dbReference type="NCBI Taxonomy" id="31220"/>
    <lineage>
        <taxon>Eukaryota</taxon>
        <taxon>Metazoa</taxon>
        <taxon>Spiralia</taxon>
        <taxon>Lophotrochozoa</taxon>
        <taxon>Mollusca</taxon>
        <taxon>Gastropoda</taxon>
        <taxon>Caenogastropoda</taxon>
        <taxon>Littorinimorpha</taxon>
        <taxon>Littorinoidea</taxon>
        <taxon>Littorinidae</taxon>
        <taxon>Littorina</taxon>
    </lineage>
</organism>
<evidence type="ECO:0000256" key="6">
    <source>
        <dbReference type="ARBA" id="ARBA00023027"/>
    </source>
</evidence>
<comment type="caution">
    <text evidence="8">The sequence shown here is derived from an EMBL/GenBank/DDBJ whole genome shotgun (WGS) entry which is preliminary data.</text>
</comment>
<evidence type="ECO:0000256" key="1">
    <source>
        <dbReference type="ARBA" id="ARBA00005855"/>
    </source>
</evidence>
<dbReference type="PANTHER" id="PTHR46091:SF3">
    <property type="entry name" value="AMINE OXIDASE DOMAIN-CONTAINING PROTEIN"/>
    <property type="match status" value="1"/>
</dbReference>
<dbReference type="SUPFAM" id="SSF51905">
    <property type="entry name" value="FAD/NAD(P)-binding domain"/>
    <property type="match status" value="1"/>
</dbReference>
<sequence length="628" mass="70175">MAIITAVEKFFDHIIANPSWIFIGLALYTGIYLLTRLFSGPRPGRNPFAVDHRKPKEKLVVDPQARDAVLKQRFKPAKIPEDLDVIVIGSGAGGLTAAVLLARAGKKTLVLEQHDQAGGCCHTFVEKGYEFDTGIHYIGDMNNTRSRNLLDQLTGGQLDWTPMDDQFDEVAIGNPEKAQRYGMKSGRKQYFDNLVNFFPEEETAIKKYEELISVADKAFNGIIILKVLPRWLVTILLKTGVYRLLFSCFKYTEVTLQETLDGLTDNQDLKTVLSYICGDYGVFPNEVPFILHALLIRHYWNGAFYPIGGPSEIAFHMINVIERNGGRVLVQAPVTSILCDNKGTAIGVRVSRSSGDVDIHAKKIVSDAGAINTFKRLLPQDVAKKSCIYPLLDKVGPSVSFLTTFVGVDGSQADLKLPSGNTWYYSQNNINAAMGDYLRLPLEDVTSAPVPLCYISFPSAKDPTFADRHPGKSSVLIITLARWDWFESWENGRLRHRGEDYENVKDSIGEQMWRICCHLFPQLDGKKAYMEVGTPVSNKYYLGCPQGEMYGLDQGKSRFTPEAITKLRPDTDIPGLYMTGQDVLLCGFTSVLYAGLICASQILHRNLLTDFGKQRDTIRKEEAPKKTE</sequence>
<keyword evidence="6" id="KW-0520">NAD</keyword>
<comment type="similarity">
    <text evidence="1">Belongs to the carotenoid/retinoid oxidoreductase family. CrtISO subfamily.</text>
</comment>
<keyword evidence="2" id="KW-0285">Flavoprotein</keyword>
<keyword evidence="5" id="KW-0521">NADP</keyword>
<proteinExistence type="inferred from homology"/>
<keyword evidence="4" id="KW-0274">FAD</keyword>
<evidence type="ECO:0000256" key="4">
    <source>
        <dbReference type="ARBA" id="ARBA00022827"/>
    </source>
</evidence>